<feature type="region of interest" description="Disordered" evidence="3">
    <location>
        <begin position="2509"/>
        <end position="2537"/>
    </location>
</feature>
<dbReference type="Pfam" id="PF00059">
    <property type="entry name" value="Lectin_C"/>
    <property type="match status" value="2"/>
</dbReference>
<evidence type="ECO:0000313" key="9">
    <source>
        <dbReference type="EMBL" id="KAJ7391613.1"/>
    </source>
</evidence>
<name>A0A9X0A2A0_9CNID</name>
<dbReference type="Gene3D" id="2.60.120.1560">
    <property type="match status" value="1"/>
</dbReference>
<feature type="region of interest" description="Disordered" evidence="3">
    <location>
        <begin position="1163"/>
        <end position="1191"/>
    </location>
</feature>
<sequence>MHDAPDLLTALGLLARLTLQQGNSTSADFKNAIPQGLMGGNLGVVVSHHAPLPGSFPLSLRKIVPGMAQKKDELYKQVQAEINKNSVPSGTVDLFAGQIANNPAISNPFPQPAQMAASVSRSDLVPDTNSQITNNPAISNPVPQPAQMNPGASRSDLLPAADSLPTDYTNTDKAVASINEAFTSPSILSEDEHSADPLFGSLNSKITTSLESSDQTPSADPMDSFMSPEVQISGKIPSGDNLDNGIAAPGAFQAQVSKASAEISSSNEKGTAKEKISAPKSASVLPPLNHGIEMAGALPPLNHNVETTSKLPPLNHGIEMAGALPPLNHNVETASELPPLNHGIEMAGALPPLNHNVETASKLPPLNHGIEMAGALPPLSHNVETASELPPLNHGMEMAGALPPLNHNIETASELPPLKEMAAVLPPLNHNIETAASLPPLNHAKEEAANLPPLLNGIEQADNLPPLNHGNDALQSFNSLPPLNHGAQQAENLPPLNHGIENNGLPPLNHGNDEAAMLPPLLHGVEQAAHAPSANFEKQSSQNVDALSSFTSQVENAASLRDNGKQSYPKLPLDLGGLGRGSFVMPKTYSADTENTYTPPRAVNNSIENNGDHLLRNYYKMMLPTVQGKEFIDRQLSVPNIRNGTVEESENGKEIPLPQWDENAQSKGLVPSVYDDRKELQNLLSADQMSQGMTPSTTAAKFGIPRTSGTARDPLANFLRISQTNTTQDFSSYPPKNWLDKTNTRNFLPGNIVAAKPAMKNIDAPRNKKNKTTLKQEIAKEKAQIVDSLGRLEMGLEEALAETRANVPTPPPPPKGYNFGNSQQFKVQVPSPGPSNVRMVGDKSVNPSAIQYNPTLNALTNTGIYKINTPKTTDVSQIPGVGTNQMINSYNTGPVRPQEPSLPYISNVNQPKPNDEVQIQRLVPNPIANELTSNVNLQTQSLRFNQVVTKPTSNGLSQIQNLGLNMVANQPRNSTEFDDGNPTTSQPPYNNDFNVPNVASPNQPYVNPYLNPGEMIQSYVGNPPQSPPLEHAYPLSHEHEALLPPLNHQQLPPLNHNNMAATETSRYTGSDANAFSSQAGQARSKPAPPIYPFTIPPEGEQENQGYQGYQGSENNNDAMKASSQASARGSLPSAQFPYFPPQPKSCGGDEWCPYPMPYPIPLPPEGEQSNQTTRRTDANAKPNANIGKKNLIRPKPDLQCGAGWTGALGDFGSFCYKEVFERKTWDNAHHTCKGFGGELFSVTNAYEQRFLENFTSIESWLGYRDKSRDGTWTWSDSSFSVFTDWDSSAKDDHGKGRDCVLLSSKEGKWKDASCSQTHEYLCKKKADDCNKGWKKLTLNSVRGCYKLFKEPKTWEHALVSCMDSQASLASILSDDEETMISQVYSKSDFWVGYNDIDNEGDWVWSDRMTSSYTNWDEKSPNNGGVSCAIVTRTGKWHDEPCQSQYGFICKKQSPKGPHHPLNDATLTQEVEKFVSNKSLLNPDIDTSVTIFGRHSVTPQYLWTVQKISNSRIHGSNPIAAHGNIKSVDGGLQLNGVDAWLDAGDFYGQCLGDPDLCIKGFSFALQLNFDDDALSYKDKRYILDSSGSSRGVSIFIQNGSLYYKVATSTKEWQLSMELITNEWQDIALTWKKEEGLMLYVNGAFRDSLKDGKVTSLIPNKQARLTIGRKSGNPPFKYTRMYISSLYAFTRFLAPEDVPYVFTFDNTVVPRYIWLLPKLQDKKIPGSPDIEVRGSVRAVDGGVHLDGQESFLKVGNFDNKCLHDPSKCPDGLSLSCKLKFNRVVRTYKEPHYILDSGGHQKGTKGLSAYLLNNNLYFSVAMSTDEDTLTWTVRTSIFTVRWQRVVLSWSLSDGLWLYTDSQFRGWTKTPKSVPRDVVSESGDFIVGRKNVGPDFFPAEFSIGSLAVFPRFLEKKDVEKIFSGKKMPYPGLIREVWKELPGKSINKLKDDPYYPNDPSLIEIIENFDSPFDIDKDYGSRVKGYFVAPETGNYTFYMSGSQSGELWMSSTESQQNLTKMVSLDQATGHNQWNKYAGQSSKSTTLEAGKYYYIVGLQKGSESTDSLSAGVRLPSGRFMRPITKEILQWRMPGDPFAGVIRELWQDIPGYRIMDLTSNPNFPNNPSSIEVLDKFDAPHNVDDNYGSRIRGFFKAPENGLYRFFLAADTTGELWLSSDQTEKNLKKVVAINGWTAHNEWLKFPEQKSERIHLKKGKYYYLEAYQKADKLADCASVAVELPSGHFEGPIKRVHLSWRLPDGRTGPGPSSEEEAIPKPVGLYPLNKAFGGKDAGPNHENGVLSNVDLATGPDDNEDGAYEFKGTADSFVEIPNDGKMDTQNSMTILANIYPSGNGGPILNYKTDGWGVHLWQFESNELFVRFVHRNGVFHKPIASRVLQLNEWNQVGATYDNTTGVAQLWHNGKMVKSRNIGQIKLATQYPIRIGARDGDERRFAGKISCLQIYDKALDEQQIGNLKSCPVKANVLGDDEQDSGDGSGSGDWDEHDFDSSAVAISHNAGKYDKDEEADDEIQGSESTSGNKCDPEPCENGARCIRDNKRMDGYRCKCTSDFTGRNCQVSKPDAENPIVKKAKIPKPELKTSSEDYQRNASALSLIAENLPEEKKEDVLLLFQKVGCFNDEGVKHDLPDRAIVKSVTQEDCVRSCALEEKGYSYFGLQDADKCFCGHRYGKYGKADEALCNMPCKGNDKENCGGNATNMVYFFGLGTNYTVSTLTGDTEGADTDAKVYITLYGEKGDSGFRKLDAKHFSRGKNETNTLVLPDLGKLRQVRILHDNSGSTPSWFLEKVAVTDENGRTYEFPCKEWLSETQGGGKTERLLRLQHT</sequence>
<dbReference type="PROSITE" id="PS50041">
    <property type="entry name" value="C_TYPE_LECTIN_2"/>
    <property type="match status" value="2"/>
</dbReference>
<dbReference type="Pfam" id="PF01822">
    <property type="entry name" value="WSC"/>
    <property type="match status" value="1"/>
</dbReference>
<comment type="caution">
    <text evidence="9">The sequence shown here is derived from an EMBL/GenBank/DDBJ whole genome shotgun (WGS) entry which is preliminary data.</text>
</comment>
<dbReference type="InterPro" id="IPR013320">
    <property type="entry name" value="ConA-like_dom_sf"/>
</dbReference>
<feature type="compositionally biased region" description="Polar residues" evidence="3">
    <location>
        <begin position="1070"/>
        <end position="1081"/>
    </location>
</feature>
<dbReference type="InterPro" id="IPR018871">
    <property type="entry name" value="GLEYA_adhesin_domain"/>
</dbReference>
<evidence type="ECO:0000256" key="2">
    <source>
        <dbReference type="PROSITE-ProRule" id="PRU00076"/>
    </source>
</evidence>
<proteinExistence type="predicted"/>
<dbReference type="Pfam" id="PF10528">
    <property type="entry name" value="GLEYA"/>
    <property type="match status" value="1"/>
</dbReference>
<feature type="domain" description="C-type lectin" evidence="5">
    <location>
        <begin position="1211"/>
        <end position="1323"/>
    </location>
</feature>
<dbReference type="InterPro" id="IPR011658">
    <property type="entry name" value="PA14_dom"/>
</dbReference>
<dbReference type="SUPFAM" id="SSF56988">
    <property type="entry name" value="Anthrax protective antigen"/>
    <property type="match status" value="2"/>
</dbReference>
<feature type="disulfide bond" evidence="2">
    <location>
        <begin position="2558"/>
        <end position="2567"/>
    </location>
</feature>
<feature type="domain" description="C-type lectin" evidence="5">
    <location>
        <begin position="1344"/>
        <end position="1450"/>
    </location>
</feature>
<evidence type="ECO:0000259" key="8">
    <source>
        <dbReference type="PROSITE" id="PS51820"/>
    </source>
</evidence>
<dbReference type="PANTHER" id="PTHR47635">
    <property type="entry name" value="CUB DOMAIN-CONTAINING PROTEIN"/>
    <property type="match status" value="1"/>
</dbReference>
<evidence type="ECO:0000259" key="7">
    <source>
        <dbReference type="PROSITE" id="PS51212"/>
    </source>
</evidence>
<feature type="domain" description="WSC" evidence="7">
    <location>
        <begin position="2621"/>
        <end position="2714"/>
    </location>
</feature>
<dbReference type="InterPro" id="IPR002889">
    <property type="entry name" value="WSC_carb-bd"/>
</dbReference>
<dbReference type="SUPFAM" id="SSF49899">
    <property type="entry name" value="Concanavalin A-like lectins/glucanases"/>
    <property type="match status" value="3"/>
</dbReference>
<evidence type="ECO:0000256" key="1">
    <source>
        <dbReference type="ARBA" id="ARBA00023157"/>
    </source>
</evidence>
<dbReference type="Gene3D" id="2.60.120.200">
    <property type="match status" value="3"/>
</dbReference>
<keyword evidence="2" id="KW-0245">EGF-like domain</keyword>
<feature type="region of interest" description="Disordered" evidence="3">
    <location>
        <begin position="2248"/>
        <end position="2267"/>
    </location>
</feature>
<dbReference type="OrthoDB" id="5970244at2759"/>
<dbReference type="Pfam" id="PF13385">
    <property type="entry name" value="Laminin_G_3"/>
    <property type="match status" value="2"/>
</dbReference>
<dbReference type="InterPro" id="IPR037524">
    <property type="entry name" value="PA14/GLEYA"/>
</dbReference>
<dbReference type="InterPro" id="IPR001024">
    <property type="entry name" value="PLAT/LH2_dom"/>
</dbReference>
<feature type="domain" description="EGF-like" evidence="4">
    <location>
        <begin position="2529"/>
        <end position="2568"/>
    </location>
</feature>
<dbReference type="SUPFAM" id="SSF57196">
    <property type="entry name" value="EGF/Laminin"/>
    <property type="match status" value="1"/>
</dbReference>
<dbReference type="PROSITE" id="PS51212">
    <property type="entry name" value="WSC"/>
    <property type="match status" value="1"/>
</dbReference>
<dbReference type="SMART" id="SM00758">
    <property type="entry name" value="PA14"/>
    <property type="match status" value="2"/>
</dbReference>
<dbReference type="EMBL" id="MU825405">
    <property type="protein sequence ID" value="KAJ7391613.1"/>
    <property type="molecule type" value="Genomic_DNA"/>
</dbReference>
<feature type="domain" description="PLAT" evidence="6">
    <location>
        <begin position="2717"/>
        <end position="2829"/>
    </location>
</feature>
<dbReference type="InterPro" id="IPR016187">
    <property type="entry name" value="CTDL_fold"/>
</dbReference>
<dbReference type="InterPro" id="IPR036392">
    <property type="entry name" value="PLAT/LH2_dom_sf"/>
</dbReference>
<dbReference type="InterPro" id="IPR001304">
    <property type="entry name" value="C-type_lectin-like"/>
</dbReference>
<evidence type="ECO:0000259" key="5">
    <source>
        <dbReference type="PROSITE" id="PS50041"/>
    </source>
</evidence>
<evidence type="ECO:0000256" key="3">
    <source>
        <dbReference type="SAM" id="MobiDB-lite"/>
    </source>
</evidence>
<dbReference type="CDD" id="cd00037">
    <property type="entry name" value="CLECT"/>
    <property type="match status" value="2"/>
</dbReference>
<comment type="caution">
    <text evidence="2">Lacks conserved residue(s) required for the propagation of feature annotation.</text>
</comment>
<feature type="region of interest" description="Disordered" evidence="3">
    <location>
        <begin position="2477"/>
        <end position="2497"/>
    </location>
</feature>
<feature type="domain" description="PA14" evidence="8">
    <location>
        <begin position="1923"/>
        <end position="2080"/>
    </location>
</feature>
<dbReference type="SMART" id="SM00181">
    <property type="entry name" value="EGF"/>
    <property type="match status" value="1"/>
</dbReference>
<feature type="region of interest" description="Disordered" evidence="3">
    <location>
        <begin position="263"/>
        <end position="284"/>
    </location>
</feature>
<dbReference type="Proteomes" id="UP001163046">
    <property type="component" value="Unassembled WGS sequence"/>
</dbReference>
<organism evidence="9 10">
    <name type="scientific">Desmophyllum pertusum</name>
    <dbReference type="NCBI Taxonomy" id="174260"/>
    <lineage>
        <taxon>Eukaryota</taxon>
        <taxon>Metazoa</taxon>
        <taxon>Cnidaria</taxon>
        <taxon>Anthozoa</taxon>
        <taxon>Hexacorallia</taxon>
        <taxon>Scleractinia</taxon>
        <taxon>Caryophylliina</taxon>
        <taxon>Caryophylliidae</taxon>
        <taxon>Desmophyllum</taxon>
    </lineage>
</organism>
<dbReference type="SUPFAM" id="SSF56436">
    <property type="entry name" value="C-type lectin-like"/>
    <property type="match status" value="2"/>
</dbReference>
<gene>
    <name evidence="9" type="ORF">OS493_017310</name>
</gene>
<dbReference type="SMART" id="SM00034">
    <property type="entry name" value="CLECT"/>
    <property type="match status" value="2"/>
</dbReference>
<feature type="compositionally biased region" description="Pro residues" evidence="3">
    <location>
        <begin position="1086"/>
        <end position="1095"/>
    </location>
</feature>
<dbReference type="SMART" id="SM00308">
    <property type="entry name" value="LH2"/>
    <property type="match status" value="1"/>
</dbReference>
<feature type="region of interest" description="Disordered" evidence="3">
    <location>
        <begin position="128"/>
        <end position="160"/>
    </location>
</feature>
<dbReference type="Pfam" id="PF01477">
    <property type="entry name" value="PLAT"/>
    <property type="match status" value="1"/>
</dbReference>
<evidence type="ECO:0000259" key="4">
    <source>
        <dbReference type="PROSITE" id="PS50026"/>
    </source>
</evidence>
<feature type="region of interest" description="Disordered" evidence="3">
    <location>
        <begin position="1070"/>
        <end position="1132"/>
    </location>
</feature>
<dbReference type="InterPro" id="IPR018378">
    <property type="entry name" value="C-type_lectin_CS"/>
</dbReference>
<keyword evidence="1 2" id="KW-1015">Disulfide bond</keyword>
<dbReference type="Gene3D" id="2.10.25.10">
    <property type="entry name" value="Laminin"/>
    <property type="match status" value="1"/>
</dbReference>
<feature type="domain" description="PA14" evidence="8">
    <location>
        <begin position="2088"/>
        <end position="2244"/>
    </location>
</feature>
<dbReference type="Gene3D" id="2.60.60.20">
    <property type="entry name" value="PLAT/LH2 domain"/>
    <property type="match status" value="1"/>
</dbReference>
<dbReference type="PROSITE" id="PS00615">
    <property type="entry name" value="C_TYPE_LECTIN_1"/>
    <property type="match status" value="2"/>
</dbReference>
<dbReference type="PANTHER" id="PTHR47635:SF2">
    <property type="entry name" value="LAMG-LIKE JELLYROLL FOLD DOMAIN-CONTAINING PROTEIN"/>
    <property type="match status" value="1"/>
</dbReference>
<dbReference type="SMART" id="SM00321">
    <property type="entry name" value="WSC"/>
    <property type="match status" value="1"/>
</dbReference>
<accession>A0A9X0A2A0</accession>
<dbReference type="Pfam" id="PF07691">
    <property type="entry name" value="PA14"/>
    <property type="match status" value="1"/>
</dbReference>
<dbReference type="CDD" id="cd00054">
    <property type="entry name" value="EGF_CA"/>
    <property type="match status" value="1"/>
</dbReference>
<feature type="compositionally biased region" description="Polar residues" evidence="3">
    <location>
        <begin position="128"/>
        <end position="138"/>
    </location>
</feature>
<dbReference type="InterPro" id="IPR000742">
    <property type="entry name" value="EGF"/>
</dbReference>
<dbReference type="PROSITE" id="PS51820">
    <property type="entry name" value="PA14"/>
    <property type="match status" value="2"/>
</dbReference>
<feature type="compositionally biased region" description="Low complexity" evidence="3">
    <location>
        <begin position="1096"/>
        <end position="1116"/>
    </location>
</feature>
<dbReference type="PROSITE" id="PS50026">
    <property type="entry name" value="EGF_3"/>
    <property type="match status" value="1"/>
</dbReference>
<evidence type="ECO:0000259" key="6">
    <source>
        <dbReference type="PROSITE" id="PS50095"/>
    </source>
</evidence>
<evidence type="ECO:0000313" key="10">
    <source>
        <dbReference type="Proteomes" id="UP001163046"/>
    </source>
</evidence>
<dbReference type="InterPro" id="IPR016186">
    <property type="entry name" value="C-type_lectin-like/link_sf"/>
</dbReference>
<feature type="region of interest" description="Disordered" evidence="3">
    <location>
        <begin position="970"/>
        <end position="989"/>
    </location>
</feature>
<dbReference type="PROSITE" id="PS50095">
    <property type="entry name" value="PLAT"/>
    <property type="match status" value="1"/>
</dbReference>
<dbReference type="PROSITE" id="PS00022">
    <property type="entry name" value="EGF_1"/>
    <property type="match status" value="1"/>
</dbReference>
<keyword evidence="10" id="KW-1185">Reference proteome</keyword>
<dbReference type="SUPFAM" id="SSF49723">
    <property type="entry name" value="Lipase/lipooxygenase domain (PLAT/LH2 domain)"/>
    <property type="match status" value="1"/>
</dbReference>
<dbReference type="CDD" id="cd01756">
    <property type="entry name" value="PLAT_repeat"/>
    <property type="match status" value="1"/>
</dbReference>
<protein>
    <submittedName>
        <fullName evidence="9">Uncharacterized protein</fullName>
    </submittedName>
</protein>
<reference evidence="9" key="1">
    <citation type="submission" date="2023-01" db="EMBL/GenBank/DDBJ databases">
        <title>Genome assembly of the deep-sea coral Lophelia pertusa.</title>
        <authorList>
            <person name="Herrera S."/>
            <person name="Cordes E."/>
        </authorList>
    </citation>
    <scope>NUCLEOTIDE SEQUENCE</scope>
    <source>
        <strain evidence="9">USNM1676648</strain>
        <tissue evidence="9">Polyp</tissue>
    </source>
</reference>
<dbReference type="Gene3D" id="3.10.100.10">
    <property type="entry name" value="Mannose-Binding Protein A, subunit A"/>
    <property type="match status" value="2"/>
</dbReference>
<dbReference type="Pfam" id="PF00008">
    <property type="entry name" value="EGF"/>
    <property type="match status" value="1"/>
</dbReference>